<feature type="active site" description="Nucleophile" evidence="4">
    <location>
        <position position="414"/>
    </location>
</feature>
<feature type="binding site" evidence="5">
    <location>
        <position position="133"/>
    </location>
    <ligand>
        <name>L-glutamate</name>
        <dbReference type="ChEBI" id="CHEBI:29985"/>
    </ligand>
</feature>
<feature type="binding site" evidence="5">
    <location>
        <begin position="432"/>
        <end position="434"/>
    </location>
    <ligand>
        <name>L-glutamate</name>
        <dbReference type="ChEBI" id="CHEBI:29985"/>
    </ligand>
</feature>
<name>A0A7C2JYX1_9PLAN</name>
<dbReference type="InterPro" id="IPR029055">
    <property type="entry name" value="Ntn_hydrolases_N"/>
</dbReference>
<organism evidence="7">
    <name type="scientific">Schlesneria paludicola</name>
    <dbReference type="NCBI Taxonomy" id="360056"/>
    <lineage>
        <taxon>Bacteria</taxon>
        <taxon>Pseudomonadati</taxon>
        <taxon>Planctomycetota</taxon>
        <taxon>Planctomycetia</taxon>
        <taxon>Planctomycetales</taxon>
        <taxon>Planctomycetaceae</taxon>
        <taxon>Schlesneria</taxon>
    </lineage>
</organism>
<sequence length="600" mass="63889">MPCHECAPPQALRSSGSRGIRRQESCSSRPRLLPAGSDRSAVTALLCVITLWGGLASGQDTPPYERGAVAADHPLASQAGVEILKRGGNVIDAAVATALTLSVVRPASSGMGGGGFLVHWDAARQEAVAWDYREQAPLAATADMYANAPAGASEHGGLAVAVPGHVPGLCHILSERGTFTIQQVANLVLELTGDGVPVDVVDINTQRELLAEFAKQPELKQRFSALWSGYLNAGVPWKAGDRFHSPQLAALNALSRDGVDSFTTGAVAQSLLETCRAAGGIVTAADFAAVHPMRRLPLRAKWGDYEILTMPPPSSGGIALVQTLQALEAWGQQPGHRPWRDLAEADRTHVLAETLKHAFADRAEFLGDADFVPVPVARLTGVAYARRIAESIDLQRTRPAKEYGRFQVPDDGGTTHFCVMDAQGNAVSCTETINLTYGSYVVDPQFGIVLNNQMDDFTSRPGEPNAFGLIQSANNAIAPKKKPLSSMTPTIILKDGRPVLLAGASGGPRIITATIQTVLRVAELGQTANEAVSQPRLHHQWQPHELLLERPLERLMEPLAARGHAVKVIGSSAVSQAIRWTPAGLEPASDPRKHGRPAGY</sequence>
<dbReference type="GO" id="GO:0103068">
    <property type="term" value="F:leukotriene C4 gamma-glutamyl transferase activity"/>
    <property type="evidence" value="ECO:0007669"/>
    <property type="project" value="UniProtKB-EC"/>
</dbReference>
<keyword evidence="7" id="KW-0808">Transferase</keyword>
<dbReference type="EMBL" id="DSOK01000077">
    <property type="protein sequence ID" value="HEN14323.1"/>
    <property type="molecule type" value="Genomic_DNA"/>
</dbReference>
<comment type="catalytic activity">
    <reaction evidence="1">
        <text>an S-substituted glutathione + H2O = an S-substituted L-cysteinylglycine + L-glutamate</text>
        <dbReference type="Rhea" id="RHEA:59468"/>
        <dbReference type="ChEBI" id="CHEBI:15377"/>
        <dbReference type="ChEBI" id="CHEBI:29985"/>
        <dbReference type="ChEBI" id="CHEBI:90779"/>
        <dbReference type="ChEBI" id="CHEBI:143103"/>
        <dbReference type="EC" id="3.4.19.13"/>
    </reaction>
</comment>
<feature type="binding site" evidence="5">
    <location>
        <begin position="485"/>
        <end position="486"/>
    </location>
    <ligand>
        <name>L-glutamate</name>
        <dbReference type="ChEBI" id="CHEBI:29985"/>
    </ligand>
</feature>
<dbReference type="PRINTS" id="PR01210">
    <property type="entry name" value="GGTRANSPTASE"/>
</dbReference>
<reference evidence="7" key="1">
    <citation type="journal article" date="2020" name="mSystems">
        <title>Genome- and Community-Level Interaction Insights into Carbon Utilization and Element Cycling Functions of Hydrothermarchaeota in Hydrothermal Sediment.</title>
        <authorList>
            <person name="Zhou Z."/>
            <person name="Liu Y."/>
            <person name="Xu W."/>
            <person name="Pan J."/>
            <person name="Luo Z.H."/>
            <person name="Li M."/>
        </authorList>
    </citation>
    <scope>NUCLEOTIDE SEQUENCE [LARGE SCALE GENOMIC DNA]</scope>
    <source>
        <strain evidence="7">SpSt-339</strain>
    </source>
</reference>
<dbReference type="UniPathway" id="UPA00204"/>
<dbReference type="Pfam" id="PF01019">
    <property type="entry name" value="G_glu_transpept"/>
    <property type="match status" value="1"/>
</dbReference>
<feature type="binding site" evidence="5">
    <location>
        <position position="507"/>
    </location>
    <ligand>
        <name>L-glutamate</name>
        <dbReference type="ChEBI" id="CHEBI:29985"/>
    </ligand>
</feature>
<comment type="catalytic activity">
    <reaction evidence="3">
        <text>an N-terminal (5-L-glutamyl)-[peptide] + an alpha-amino acid = 5-L-glutamyl amino acid + an N-terminal L-alpha-aminoacyl-[peptide]</text>
        <dbReference type="Rhea" id="RHEA:23904"/>
        <dbReference type="Rhea" id="RHEA-COMP:9780"/>
        <dbReference type="Rhea" id="RHEA-COMP:9795"/>
        <dbReference type="ChEBI" id="CHEBI:77644"/>
        <dbReference type="ChEBI" id="CHEBI:78597"/>
        <dbReference type="ChEBI" id="CHEBI:78599"/>
        <dbReference type="ChEBI" id="CHEBI:78608"/>
        <dbReference type="EC" id="2.3.2.2"/>
    </reaction>
</comment>
<dbReference type="GO" id="GO:0036374">
    <property type="term" value="F:glutathione hydrolase activity"/>
    <property type="evidence" value="ECO:0007669"/>
    <property type="project" value="UniProtKB-EC"/>
</dbReference>
<evidence type="ECO:0000256" key="3">
    <source>
        <dbReference type="ARBA" id="ARBA00047417"/>
    </source>
</evidence>
<evidence type="ECO:0000256" key="1">
    <source>
        <dbReference type="ARBA" id="ARBA00001049"/>
    </source>
</evidence>
<comment type="catalytic activity">
    <reaction evidence="2">
        <text>glutathione + H2O = L-cysteinylglycine + L-glutamate</text>
        <dbReference type="Rhea" id="RHEA:28807"/>
        <dbReference type="ChEBI" id="CHEBI:15377"/>
        <dbReference type="ChEBI" id="CHEBI:29985"/>
        <dbReference type="ChEBI" id="CHEBI:57925"/>
        <dbReference type="ChEBI" id="CHEBI:61694"/>
        <dbReference type="EC" id="3.4.19.13"/>
    </reaction>
</comment>
<dbReference type="Gene3D" id="3.60.20.40">
    <property type="match status" value="1"/>
</dbReference>
<dbReference type="EC" id="2.3.2.2" evidence="7"/>
<feature type="region of interest" description="Disordered" evidence="6">
    <location>
        <begin position="1"/>
        <end position="33"/>
    </location>
</feature>
<evidence type="ECO:0000256" key="2">
    <source>
        <dbReference type="ARBA" id="ARBA00001089"/>
    </source>
</evidence>
<evidence type="ECO:0000256" key="6">
    <source>
        <dbReference type="SAM" id="MobiDB-lite"/>
    </source>
</evidence>
<dbReference type="InterPro" id="IPR043138">
    <property type="entry name" value="GGT_lsub"/>
</dbReference>
<proteinExistence type="predicted"/>
<evidence type="ECO:0000313" key="7">
    <source>
        <dbReference type="EMBL" id="HEN14323.1"/>
    </source>
</evidence>
<keyword evidence="7" id="KW-0012">Acyltransferase</keyword>
<dbReference type="NCBIfam" id="TIGR00066">
    <property type="entry name" value="g_glut_trans"/>
    <property type="match status" value="1"/>
</dbReference>
<dbReference type="Gene3D" id="1.10.246.130">
    <property type="match status" value="1"/>
</dbReference>
<dbReference type="PANTHER" id="PTHR11686:SF9">
    <property type="entry name" value="RE13973P"/>
    <property type="match status" value="1"/>
</dbReference>
<evidence type="ECO:0000256" key="4">
    <source>
        <dbReference type="PIRSR" id="PIRSR600101-1"/>
    </source>
</evidence>
<dbReference type="PANTHER" id="PTHR11686">
    <property type="entry name" value="GAMMA GLUTAMYL TRANSPEPTIDASE"/>
    <property type="match status" value="1"/>
</dbReference>
<dbReference type="InterPro" id="IPR043137">
    <property type="entry name" value="GGT_ssub_C"/>
</dbReference>
<dbReference type="InterPro" id="IPR000101">
    <property type="entry name" value="GGT_peptidase"/>
</dbReference>
<dbReference type="AlphaFoldDB" id="A0A7C2JYX1"/>
<dbReference type="GO" id="GO:0006751">
    <property type="term" value="P:glutathione catabolic process"/>
    <property type="evidence" value="ECO:0007669"/>
    <property type="project" value="InterPro"/>
</dbReference>
<dbReference type="FunFam" id="3.60.20.40:FF:000001">
    <property type="entry name" value="Gamma-glutamyltranspeptidase 1"/>
    <property type="match status" value="1"/>
</dbReference>
<accession>A0A7C2JYX1</accession>
<dbReference type="SUPFAM" id="SSF56235">
    <property type="entry name" value="N-terminal nucleophile aminohydrolases (Ntn hydrolases)"/>
    <property type="match status" value="1"/>
</dbReference>
<comment type="caution">
    <text evidence="7">The sequence shown here is derived from an EMBL/GenBank/DDBJ whole genome shotgun (WGS) entry which is preliminary data.</text>
</comment>
<dbReference type="GO" id="GO:0005886">
    <property type="term" value="C:plasma membrane"/>
    <property type="evidence" value="ECO:0007669"/>
    <property type="project" value="TreeGrafter"/>
</dbReference>
<evidence type="ECO:0000256" key="5">
    <source>
        <dbReference type="PIRSR" id="PIRSR600101-2"/>
    </source>
</evidence>
<feature type="binding site" evidence="5">
    <location>
        <position position="456"/>
    </location>
    <ligand>
        <name>L-glutamate</name>
        <dbReference type="ChEBI" id="CHEBI:29985"/>
    </ligand>
</feature>
<protein>
    <submittedName>
        <fullName evidence="7">Gamma-glutamyltransferase</fullName>
        <ecNumber evidence="7">2.3.2.2</ecNumber>
    </submittedName>
</protein>
<gene>
    <name evidence="7" type="primary">ggt</name>
    <name evidence="7" type="ORF">ENQ76_02490</name>
</gene>